<dbReference type="Gene3D" id="3.40.50.1820">
    <property type="entry name" value="alpha/beta hydrolase"/>
    <property type="match status" value="1"/>
</dbReference>
<proteinExistence type="predicted"/>
<feature type="domain" description="Serine aminopeptidase S33" evidence="1">
    <location>
        <begin position="28"/>
        <end position="260"/>
    </location>
</feature>
<organism evidence="2">
    <name type="scientific">Murmansk poxvirus</name>
    <dbReference type="NCBI Taxonomy" id="2025359"/>
    <lineage>
        <taxon>Viruses</taxon>
        <taxon>Varidnaviria</taxon>
        <taxon>Bamfordvirae</taxon>
        <taxon>Nucleocytoviricota</taxon>
        <taxon>Pokkesviricetes</taxon>
        <taxon>Chitovirales</taxon>
        <taxon>Poxviridae</taxon>
        <taxon>Chordopoxvirinae</taxon>
        <taxon>Centapoxvirus</taxon>
        <taxon>Centapoxvirus microtuspox</taxon>
        <taxon>Murmansk microtuspox virus</taxon>
    </lineage>
</organism>
<evidence type="ECO:0000313" key="3">
    <source>
        <dbReference type="Proteomes" id="UP000217350"/>
    </source>
</evidence>
<keyword evidence="3" id="KW-1185">Reference proteome</keyword>
<dbReference type="Pfam" id="PF12146">
    <property type="entry name" value="Hydrolase_4"/>
    <property type="match status" value="1"/>
</dbReference>
<evidence type="ECO:0000259" key="1">
    <source>
        <dbReference type="Pfam" id="PF12146"/>
    </source>
</evidence>
<dbReference type="InterPro" id="IPR000073">
    <property type="entry name" value="AB_hydrolase_1"/>
</dbReference>
<dbReference type="InterPro" id="IPR022742">
    <property type="entry name" value="Hydrolase_4"/>
</dbReference>
<dbReference type="PANTHER" id="PTHR11614">
    <property type="entry name" value="PHOSPHOLIPASE-RELATED"/>
    <property type="match status" value="1"/>
</dbReference>
<dbReference type="SUPFAM" id="SSF53474">
    <property type="entry name" value="alpha/beta-Hydrolases"/>
    <property type="match status" value="1"/>
</dbReference>
<dbReference type="Proteomes" id="UP000217350">
    <property type="component" value="Segment"/>
</dbReference>
<dbReference type="FunFam" id="3.40.50.1820:FF:000117">
    <property type="entry name" value="Monoglyceride lipase, putative"/>
    <property type="match status" value="1"/>
</dbReference>
<accession>A0A223FMN2</accession>
<dbReference type="InterPro" id="IPR029058">
    <property type="entry name" value="AB_hydrolase_fold"/>
</dbReference>
<name>A0A223FMN2_9POXV</name>
<reference evidence="2" key="1">
    <citation type="journal article" date="2017" name="Virus Genes">
        <title>Two novel poxviruses with unusual genome rearrangements: NY_014 and Murmansk.</title>
        <authorList>
            <person name="Smithson C."/>
            <person name="Meyer H."/>
            <person name="Gigante C.M."/>
            <person name="Gao J."/>
            <person name="Zhao H."/>
            <person name="Batra D."/>
            <person name="Damon I."/>
            <person name="Upton C."/>
            <person name="Li Y."/>
        </authorList>
    </citation>
    <scope>NUCLEOTIDE SEQUENCE [LARGE SCALE GENOMIC DNA]</scope>
    <source>
        <strain evidence="2">LEIV-11411</strain>
    </source>
</reference>
<dbReference type="InterPro" id="IPR051044">
    <property type="entry name" value="MAG_DAG_Lipase"/>
</dbReference>
<evidence type="ECO:0000313" key="2">
    <source>
        <dbReference type="EMBL" id="AST09227.1"/>
    </source>
</evidence>
<gene>
    <name evidence="2" type="ORF">Murmansk-032</name>
</gene>
<dbReference type="OrthoDB" id="6276at10239"/>
<dbReference type="EMBL" id="MF001304">
    <property type="protein sequence ID" value="AST09227.1"/>
    <property type="molecule type" value="Genomic_DNA"/>
</dbReference>
<protein>
    <submittedName>
        <fullName evidence="2">Putative monoglyceride lipase</fullName>
    </submittedName>
</protein>
<dbReference type="PRINTS" id="PR00111">
    <property type="entry name" value="ABHYDROLASE"/>
</dbReference>
<sequence length="279" mass="31381">MAASTSNCMFNLDNNYLYCKYWKPLTYPKALVFISHGAGEHCGRYDELAESISTMGIMVFSHDHIGHGRSSGERMMISDFNIYIRDVVQHIVTVRNSYSGIPIFLLGHSMGATISILAAYENPDLFRAMILMSPLIMVESAPVLSLMAAKLIGTVTPNMAVGKISPEYISRDMSEVYNYQYDPLVYHEKIKAGFANQILKATNKVKKIIPKVTTPTIILQGTNNEISDISGAYYYMQNASCDREIKIYEGAKHHLHKETDDVKSSVIKEIESWIFSKIK</sequence>